<reference evidence="2 3" key="1">
    <citation type="journal article" date="2022" name="bioRxiv">
        <title>Genomics of Preaxostyla Flagellates Illuminates Evolutionary Transitions and the Path Towards Mitochondrial Loss.</title>
        <authorList>
            <person name="Novak L.V.F."/>
            <person name="Treitli S.C."/>
            <person name="Pyrih J."/>
            <person name="Halakuc P."/>
            <person name="Pipaliya S.V."/>
            <person name="Vacek V."/>
            <person name="Brzon O."/>
            <person name="Soukal P."/>
            <person name="Eme L."/>
            <person name="Dacks J.B."/>
            <person name="Karnkowska A."/>
            <person name="Elias M."/>
            <person name="Hampl V."/>
        </authorList>
    </citation>
    <scope>NUCLEOTIDE SEQUENCE [LARGE SCALE GENOMIC DNA]</scope>
    <source>
        <strain evidence="2">NAU3</strain>
        <tissue evidence="2">Gut</tissue>
    </source>
</reference>
<sequence>MGSNISRHIQADSLNSPPKLGDDSSTILRKIRVIIDSCVGVLKQTEFLDFDDPLTNEQLSDLSHLLYLSFPTQPRAANNQSSLNQYLFRLSTFSLFGHVVVNSQTFEDYRQNVDSEGKNPILHVITGTPGMGKSAISHNQTHPETTVCCIKNQKNGTQQTLTQIEQQDEVLFDNPMEIDAGSVIKKNSVLAAGSSLACTLTVKNLLKGQNWHVVDDLMFSKSSNLQVDQNYVLFTSPQGSRWKEVNNDLKGNGVSVVEYVVPKYTPQEQAALLNTLGTRKGISDDDISHIKKSVELFSFIPRFVLKPRLAQQAVDSVWKADKHFDRINPEDLFKDEISHKMIHFSCPQYDCHNWHTEFATELARKIIFHTFNIRMQQRYTETLQSLTTSPEFNQQRGQVFHNFVSDAILGGFHLISPWRLFPKKKTCSNENIPENIRLPPPIGESYVILRNSTTMSKIFLPDIKNVPHGKLSNFQQSWSILFSSPRISFHSILYQTCAFNK</sequence>
<feature type="region of interest" description="Disordered" evidence="1">
    <location>
        <begin position="1"/>
        <end position="21"/>
    </location>
</feature>
<feature type="compositionally biased region" description="Polar residues" evidence="1">
    <location>
        <begin position="1"/>
        <end position="16"/>
    </location>
</feature>
<accession>A0ABQ9XRX1</accession>
<dbReference type="EMBL" id="JARBJD010000077">
    <property type="protein sequence ID" value="KAK2954524.1"/>
    <property type="molecule type" value="Genomic_DNA"/>
</dbReference>
<comment type="caution">
    <text evidence="2">The sequence shown here is derived from an EMBL/GenBank/DDBJ whole genome shotgun (WGS) entry which is preliminary data.</text>
</comment>
<protein>
    <submittedName>
        <fullName evidence="2">Uncharacterized protein</fullName>
    </submittedName>
</protein>
<evidence type="ECO:0000313" key="3">
    <source>
        <dbReference type="Proteomes" id="UP001281761"/>
    </source>
</evidence>
<evidence type="ECO:0000313" key="2">
    <source>
        <dbReference type="EMBL" id="KAK2954524.1"/>
    </source>
</evidence>
<evidence type="ECO:0000256" key="1">
    <source>
        <dbReference type="SAM" id="MobiDB-lite"/>
    </source>
</evidence>
<dbReference type="Proteomes" id="UP001281761">
    <property type="component" value="Unassembled WGS sequence"/>
</dbReference>
<keyword evidence="3" id="KW-1185">Reference proteome</keyword>
<organism evidence="2 3">
    <name type="scientific">Blattamonas nauphoetae</name>
    <dbReference type="NCBI Taxonomy" id="2049346"/>
    <lineage>
        <taxon>Eukaryota</taxon>
        <taxon>Metamonada</taxon>
        <taxon>Preaxostyla</taxon>
        <taxon>Oxymonadida</taxon>
        <taxon>Blattamonas</taxon>
    </lineage>
</organism>
<name>A0ABQ9XRX1_9EUKA</name>
<proteinExistence type="predicted"/>
<gene>
    <name evidence="2" type="ORF">BLNAU_10544</name>
</gene>